<dbReference type="PANTHER" id="PTHR31001">
    <property type="entry name" value="UNCHARACTERIZED TRANSCRIPTIONAL REGULATORY PROTEIN"/>
    <property type="match status" value="1"/>
</dbReference>
<gene>
    <name evidence="6" type="ORF">CYLTODRAFT_371232</name>
</gene>
<name>A0A0D7BJL9_9AGAR</name>
<reference evidence="6 7" key="1">
    <citation type="journal article" date="2015" name="Fungal Genet. Biol.">
        <title>Evolution of novel wood decay mechanisms in Agaricales revealed by the genome sequences of Fistulina hepatica and Cylindrobasidium torrendii.</title>
        <authorList>
            <person name="Floudas D."/>
            <person name="Held B.W."/>
            <person name="Riley R."/>
            <person name="Nagy L.G."/>
            <person name="Koehler G."/>
            <person name="Ransdell A.S."/>
            <person name="Younus H."/>
            <person name="Chow J."/>
            <person name="Chiniquy J."/>
            <person name="Lipzen A."/>
            <person name="Tritt A."/>
            <person name="Sun H."/>
            <person name="Haridas S."/>
            <person name="LaButti K."/>
            <person name="Ohm R.A."/>
            <person name="Kues U."/>
            <person name="Blanchette R.A."/>
            <person name="Grigoriev I.V."/>
            <person name="Minto R.E."/>
            <person name="Hibbett D.S."/>
        </authorList>
    </citation>
    <scope>NUCLEOTIDE SEQUENCE [LARGE SCALE GENOMIC DNA]</scope>
    <source>
        <strain evidence="6 7">FP15055 ss-10</strain>
    </source>
</reference>
<proteinExistence type="predicted"/>
<dbReference type="GO" id="GO:0005634">
    <property type="term" value="C:nucleus"/>
    <property type="evidence" value="ECO:0007669"/>
    <property type="project" value="UniProtKB-SubCell"/>
</dbReference>
<feature type="compositionally biased region" description="Polar residues" evidence="4">
    <location>
        <begin position="670"/>
        <end position="689"/>
    </location>
</feature>
<dbReference type="PROSITE" id="PS00463">
    <property type="entry name" value="ZN2_CY6_FUNGAL_1"/>
    <property type="match status" value="1"/>
</dbReference>
<keyword evidence="3" id="KW-0539">Nucleus</keyword>
<dbReference type="GO" id="GO:0003677">
    <property type="term" value="F:DNA binding"/>
    <property type="evidence" value="ECO:0007669"/>
    <property type="project" value="InterPro"/>
</dbReference>
<protein>
    <recommendedName>
        <fullName evidence="5">Zn(2)-C6 fungal-type domain-containing protein</fullName>
    </recommendedName>
</protein>
<dbReference type="GO" id="GO:0006351">
    <property type="term" value="P:DNA-templated transcription"/>
    <property type="evidence" value="ECO:0007669"/>
    <property type="project" value="InterPro"/>
</dbReference>
<dbReference type="PANTHER" id="PTHR31001:SF56">
    <property type="entry name" value="ZN(2)-C6 FUNGAL-TYPE DOMAIN-CONTAINING PROTEIN"/>
    <property type="match status" value="1"/>
</dbReference>
<evidence type="ECO:0000256" key="1">
    <source>
        <dbReference type="ARBA" id="ARBA00004123"/>
    </source>
</evidence>
<sequence length="850" mass="94256">MSAESRRGLDSAAARKSALSCAECRRSKLRCDRIFPCQSCIRRGCANICPDGVLTATKGNKVIMAHAEKLAEEVKHLTSRIHELESALSQQSNGDTHPLLQPRDNHHEEVEALYETGLNEVSEAIGTLSIGKDGQARYHGETAGSEYFQELLPVTDGDATFHDHSRLDLPYELVHLVNSFPFGLKDCNYTKSIFVQYMPTQERAMYLADLYYKNSAWMYDPIIQQDFLLNVLTPIYFAPGFANIDSVHSHKLSIFFMMMADGSLHDIGEDTHLMGEQYYALAQAALSIEPLLLEVTSATVQVLFMMCRFIYNSDRRSNEARWVIHGLAARLAQTIGLHRDSSGWNLDEEEQQRRRRLFWDLYTHDSWTSIVNGRPPAIMIQHSDCKFPDDAEPYIKPSGEKEFGWHAWKYRYSASCLSISIQHVFSTRVPSYKALLDLDKKIRKFPVATHLQSPIEASEAGRSWSPDRVHAMQQYCVVCERESNLMYIHRSYFAQAISSQARNPLQHQYAPSVLATYRSACRIISSLRGLYISHPNVGDMTWFFWSGVFSSIVVLGALVVESPSCTLSHDALILLNQTIPFYEEGSRRIRPPKTMPILIKLRERANAAFTQFTSTGQNHRRMSSGDPDMPDELSVLGGVKSVINTRPSSTSPSSINSQGSGGSSQQQQQNVNYNNFDSFGGSDASSPATSHDGIPGSDNDLMQYYDNLGSTTYAMQTDPAAFGMGSASTGNMFTQAPTMDFVSPQQSQQQFDSPSSYDPSPRIAQPSMFTQAPGGGSPMDATNGAPVMNGMNGMSAAAMDTGLIMGGGGGFMSQIGQAAAPMGYAYSAAAEPTQDDIWRNFVREFGLEHV</sequence>
<dbReference type="SMART" id="SM00906">
    <property type="entry name" value="Fungal_trans"/>
    <property type="match status" value="1"/>
</dbReference>
<accession>A0A0D7BJL9</accession>
<dbReference type="InterPro" id="IPR050613">
    <property type="entry name" value="Sec_Metabolite_Reg"/>
</dbReference>
<dbReference type="PROSITE" id="PS50048">
    <property type="entry name" value="ZN2_CY6_FUNGAL_2"/>
    <property type="match status" value="1"/>
</dbReference>
<feature type="region of interest" description="Disordered" evidence="4">
    <location>
        <begin position="611"/>
        <end position="697"/>
    </location>
</feature>
<dbReference type="GO" id="GO:0008270">
    <property type="term" value="F:zinc ion binding"/>
    <property type="evidence" value="ECO:0007669"/>
    <property type="project" value="InterPro"/>
</dbReference>
<evidence type="ECO:0000256" key="2">
    <source>
        <dbReference type="ARBA" id="ARBA00022723"/>
    </source>
</evidence>
<dbReference type="Gene3D" id="4.10.240.10">
    <property type="entry name" value="Zn(2)-C6 fungal-type DNA-binding domain"/>
    <property type="match status" value="1"/>
</dbReference>
<dbReference type="CDD" id="cd12148">
    <property type="entry name" value="fungal_TF_MHR"/>
    <property type="match status" value="1"/>
</dbReference>
<evidence type="ECO:0000256" key="3">
    <source>
        <dbReference type="ARBA" id="ARBA00023242"/>
    </source>
</evidence>
<dbReference type="InterPro" id="IPR001138">
    <property type="entry name" value="Zn2Cys6_DnaBD"/>
</dbReference>
<organism evidence="6 7">
    <name type="scientific">Cylindrobasidium torrendii FP15055 ss-10</name>
    <dbReference type="NCBI Taxonomy" id="1314674"/>
    <lineage>
        <taxon>Eukaryota</taxon>
        <taxon>Fungi</taxon>
        <taxon>Dikarya</taxon>
        <taxon>Basidiomycota</taxon>
        <taxon>Agaricomycotina</taxon>
        <taxon>Agaricomycetes</taxon>
        <taxon>Agaricomycetidae</taxon>
        <taxon>Agaricales</taxon>
        <taxon>Marasmiineae</taxon>
        <taxon>Physalacriaceae</taxon>
        <taxon>Cylindrobasidium</taxon>
    </lineage>
</organism>
<evidence type="ECO:0000313" key="7">
    <source>
        <dbReference type="Proteomes" id="UP000054007"/>
    </source>
</evidence>
<feature type="domain" description="Zn(2)-C6 fungal-type" evidence="5">
    <location>
        <begin position="20"/>
        <end position="49"/>
    </location>
</feature>
<dbReference type="EMBL" id="KN880470">
    <property type="protein sequence ID" value="KIY70299.1"/>
    <property type="molecule type" value="Genomic_DNA"/>
</dbReference>
<dbReference type="Pfam" id="PF04082">
    <property type="entry name" value="Fungal_trans"/>
    <property type="match status" value="1"/>
</dbReference>
<keyword evidence="2" id="KW-0479">Metal-binding</keyword>
<dbReference type="AlphaFoldDB" id="A0A0D7BJL9"/>
<dbReference type="STRING" id="1314674.A0A0D7BJL9"/>
<dbReference type="GO" id="GO:0000981">
    <property type="term" value="F:DNA-binding transcription factor activity, RNA polymerase II-specific"/>
    <property type="evidence" value="ECO:0007669"/>
    <property type="project" value="InterPro"/>
</dbReference>
<feature type="compositionally biased region" description="Low complexity" evidence="4">
    <location>
        <begin position="648"/>
        <end position="669"/>
    </location>
</feature>
<evidence type="ECO:0000259" key="5">
    <source>
        <dbReference type="PROSITE" id="PS50048"/>
    </source>
</evidence>
<dbReference type="CDD" id="cd00067">
    <property type="entry name" value="GAL4"/>
    <property type="match status" value="1"/>
</dbReference>
<dbReference type="OrthoDB" id="424974at2759"/>
<dbReference type="Proteomes" id="UP000054007">
    <property type="component" value="Unassembled WGS sequence"/>
</dbReference>
<dbReference type="SUPFAM" id="SSF57701">
    <property type="entry name" value="Zn2/Cys6 DNA-binding domain"/>
    <property type="match status" value="1"/>
</dbReference>
<dbReference type="SMART" id="SM00066">
    <property type="entry name" value="GAL4"/>
    <property type="match status" value="1"/>
</dbReference>
<evidence type="ECO:0000313" key="6">
    <source>
        <dbReference type="EMBL" id="KIY70299.1"/>
    </source>
</evidence>
<dbReference type="InterPro" id="IPR036864">
    <property type="entry name" value="Zn2-C6_fun-type_DNA-bd_sf"/>
</dbReference>
<keyword evidence="7" id="KW-1185">Reference proteome</keyword>
<dbReference type="InterPro" id="IPR007219">
    <property type="entry name" value="XnlR_reg_dom"/>
</dbReference>
<evidence type="ECO:0000256" key="4">
    <source>
        <dbReference type="SAM" id="MobiDB-lite"/>
    </source>
</evidence>
<comment type="subcellular location">
    <subcellularLocation>
        <location evidence="1">Nucleus</location>
    </subcellularLocation>
</comment>